<organism evidence="2 3">
    <name type="scientific">Sphingobium cupriresistens</name>
    <dbReference type="NCBI Taxonomy" id="1132417"/>
    <lineage>
        <taxon>Bacteria</taxon>
        <taxon>Pseudomonadati</taxon>
        <taxon>Pseudomonadota</taxon>
        <taxon>Alphaproteobacteria</taxon>
        <taxon>Sphingomonadales</taxon>
        <taxon>Sphingomonadaceae</taxon>
        <taxon>Sphingobium</taxon>
    </lineage>
</organism>
<reference evidence="2 3" key="1">
    <citation type="submission" date="2019-02" db="EMBL/GenBank/DDBJ databases">
        <authorList>
            <person name="Feng G."/>
        </authorList>
    </citation>
    <scope>NUCLEOTIDE SEQUENCE [LARGE SCALE GENOMIC DNA]</scope>
    <source>
        <strain evidence="2 3">CCTCC AB 2011146</strain>
    </source>
</reference>
<dbReference type="Gene3D" id="1.10.150.20">
    <property type="entry name" value="5' to 3' exonuclease, C-terminal subdomain"/>
    <property type="match status" value="2"/>
</dbReference>
<evidence type="ECO:0000313" key="2">
    <source>
        <dbReference type="EMBL" id="RYM11322.1"/>
    </source>
</evidence>
<gene>
    <name evidence="2" type="ORF">EWH12_09885</name>
</gene>
<comment type="caution">
    <text evidence="2">The sequence shown here is derived from an EMBL/GenBank/DDBJ whole genome shotgun (WGS) entry which is preliminary data.</text>
</comment>
<feature type="domain" description="DUF4332" evidence="1">
    <location>
        <begin position="9"/>
        <end position="129"/>
    </location>
</feature>
<dbReference type="Proteomes" id="UP000291572">
    <property type="component" value="Unassembled WGS sequence"/>
</dbReference>
<dbReference type="Pfam" id="PF14229">
    <property type="entry name" value="DUF4332"/>
    <property type="match status" value="1"/>
</dbReference>
<dbReference type="EMBL" id="SEOO01000013">
    <property type="protein sequence ID" value="RYM11322.1"/>
    <property type="molecule type" value="Genomic_DNA"/>
</dbReference>
<dbReference type="OrthoDB" id="9794786at2"/>
<evidence type="ECO:0000259" key="1">
    <source>
        <dbReference type="Pfam" id="PF14229"/>
    </source>
</evidence>
<protein>
    <submittedName>
        <fullName evidence="2">DUF4332 domain-containing protein</fullName>
    </submittedName>
</protein>
<accession>A0A8G2DVX0</accession>
<dbReference type="RefSeq" id="WP_129926456.1">
    <property type="nucleotide sequence ID" value="NZ_SEOO01000013.1"/>
</dbReference>
<dbReference type="InterPro" id="IPR025567">
    <property type="entry name" value="DUF4332"/>
</dbReference>
<proteinExistence type="predicted"/>
<evidence type="ECO:0000313" key="3">
    <source>
        <dbReference type="Proteomes" id="UP000291572"/>
    </source>
</evidence>
<dbReference type="AlphaFoldDB" id="A0A8G2DVX0"/>
<sequence>MSYKIIEIEGIGAKYAERLQAAAIYSTNDLLKACGSRKGRDETAEKTGISASQLLKWTNMADLMRVSGIGEEYSELLEAAGVDTVKELATRNAENLAAKMKEVNEAKSLTRALPGVTQVQKWVDQAKTLDAAISY</sequence>
<name>A0A8G2DVX0_9SPHN</name>